<dbReference type="OrthoDB" id="4563543at2"/>
<keyword evidence="3" id="KW-1185">Reference proteome</keyword>
<feature type="transmembrane region" description="Helical" evidence="1">
    <location>
        <begin position="91"/>
        <end position="112"/>
    </location>
</feature>
<evidence type="ECO:0000313" key="2">
    <source>
        <dbReference type="EMBL" id="OYN79927.1"/>
    </source>
</evidence>
<organism evidence="2 3">
    <name type="scientific">Mycolicibacterium sphagni</name>
    <dbReference type="NCBI Taxonomy" id="1786"/>
    <lineage>
        <taxon>Bacteria</taxon>
        <taxon>Bacillati</taxon>
        <taxon>Actinomycetota</taxon>
        <taxon>Actinomycetes</taxon>
        <taxon>Mycobacteriales</taxon>
        <taxon>Mycobacteriaceae</taxon>
        <taxon>Mycolicibacterium</taxon>
    </lineage>
</organism>
<feature type="transmembrane region" description="Helical" evidence="1">
    <location>
        <begin position="20"/>
        <end position="45"/>
    </location>
</feature>
<evidence type="ECO:0000313" key="3">
    <source>
        <dbReference type="Proteomes" id="UP000216063"/>
    </source>
</evidence>
<accession>A0A255DKE5</accession>
<proteinExistence type="predicted"/>
<name>A0A255DKE5_9MYCO</name>
<dbReference type="EMBL" id="NOZR01000007">
    <property type="protein sequence ID" value="OYN79927.1"/>
    <property type="molecule type" value="Genomic_DNA"/>
</dbReference>
<keyword evidence="1" id="KW-1133">Transmembrane helix</keyword>
<gene>
    <name evidence="2" type="ORF">CG716_10725</name>
</gene>
<comment type="caution">
    <text evidence="2">The sequence shown here is derived from an EMBL/GenBank/DDBJ whole genome shotgun (WGS) entry which is preliminary data.</text>
</comment>
<keyword evidence="1" id="KW-0812">Transmembrane</keyword>
<protein>
    <recommendedName>
        <fullName evidence="4">Transmembrane protein</fullName>
    </recommendedName>
</protein>
<evidence type="ECO:0008006" key="4">
    <source>
        <dbReference type="Google" id="ProtNLM"/>
    </source>
</evidence>
<keyword evidence="1" id="KW-0472">Membrane</keyword>
<reference evidence="2 3" key="1">
    <citation type="submission" date="2017-07" db="EMBL/GenBank/DDBJ databases">
        <title>The new phylogeny of genus Mycobacterium.</title>
        <authorList>
            <person name="Tortoli E."/>
            <person name="Trovato A."/>
            <person name="Cirillo D.M."/>
        </authorList>
    </citation>
    <scope>NUCLEOTIDE SEQUENCE [LARGE SCALE GENOMIC DNA]</scope>
    <source>
        <strain evidence="2 3">ATCC 33027</strain>
    </source>
</reference>
<feature type="transmembrane region" description="Helical" evidence="1">
    <location>
        <begin position="65"/>
        <end position="84"/>
    </location>
</feature>
<dbReference type="Proteomes" id="UP000216063">
    <property type="component" value="Unassembled WGS sequence"/>
</dbReference>
<sequence>MQHAQAPTRSVRLGYAHDGVWAVIRFTLWAAGVGIGFLVVGALWMSTCTGGTGLDTAACGPVQHTLLGLGAPVIFLITAAWAFWRGQRASRIAWHGAGALLLVLTAVTLIPAS</sequence>
<evidence type="ECO:0000256" key="1">
    <source>
        <dbReference type="SAM" id="Phobius"/>
    </source>
</evidence>
<dbReference type="AlphaFoldDB" id="A0A255DKE5"/>
<dbReference type="RefSeq" id="WP_094479249.1">
    <property type="nucleotide sequence ID" value="NZ_JACKSC010000333.1"/>
</dbReference>